<dbReference type="InterPro" id="IPR004360">
    <property type="entry name" value="Glyas_Fos-R_dOase_dom"/>
</dbReference>
<sequence length="127" mass="14133">MTPKASYLEHAAVTVADIEWSLNFFQTVLGMTETRRKEKDGVLQQVWLKGGLQLVAAPEDPAAGRGHHLGIVVQDFKAALQEMLTYEGVRPLEGKPEKWVKLPDGLVLELFQEKPGAIEKVLDIEVK</sequence>
<dbReference type="PROSITE" id="PS51819">
    <property type="entry name" value="VOC"/>
    <property type="match status" value="1"/>
</dbReference>
<comment type="caution">
    <text evidence="2">The sequence shown here is derived from an EMBL/GenBank/DDBJ whole genome shotgun (WGS) entry which is preliminary data.</text>
</comment>
<dbReference type="Pfam" id="PF00903">
    <property type="entry name" value="Glyoxalase"/>
    <property type="match status" value="1"/>
</dbReference>
<gene>
    <name evidence="2" type="ORF">FZ041_07290</name>
</gene>
<evidence type="ECO:0000259" key="1">
    <source>
        <dbReference type="PROSITE" id="PS51819"/>
    </source>
</evidence>
<protein>
    <submittedName>
        <fullName evidence="2">VOC family protein</fullName>
    </submittedName>
</protein>
<keyword evidence="3" id="KW-1185">Reference proteome</keyword>
<name>A0A5D6WP24_9FIRM</name>
<organism evidence="2 3">
    <name type="scientific">Selenomonas caprae</name>
    <dbReference type="NCBI Taxonomy" id="2606905"/>
    <lineage>
        <taxon>Bacteria</taxon>
        <taxon>Bacillati</taxon>
        <taxon>Bacillota</taxon>
        <taxon>Negativicutes</taxon>
        <taxon>Selenomonadales</taxon>
        <taxon>Selenomonadaceae</taxon>
        <taxon>Selenomonas</taxon>
    </lineage>
</organism>
<dbReference type="InterPro" id="IPR029068">
    <property type="entry name" value="Glyas_Bleomycin-R_OHBP_Dase"/>
</dbReference>
<dbReference type="Proteomes" id="UP000322783">
    <property type="component" value="Unassembled WGS sequence"/>
</dbReference>
<dbReference type="InterPro" id="IPR037523">
    <property type="entry name" value="VOC_core"/>
</dbReference>
<dbReference type="Gene3D" id="3.10.180.10">
    <property type="entry name" value="2,3-Dihydroxybiphenyl 1,2-Dioxygenase, domain 1"/>
    <property type="match status" value="1"/>
</dbReference>
<dbReference type="CDD" id="cd06587">
    <property type="entry name" value="VOC"/>
    <property type="match status" value="1"/>
</dbReference>
<accession>A0A5D6WP24</accession>
<proteinExistence type="predicted"/>
<evidence type="ECO:0000313" key="2">
    <source>
        <dbReference type="EMBL" id="TYZ28885.1"/>
    </source>
</evidence>
<dbReference type="EMBL" id="VTOZ01000012">
    <property type="protein sequence ID" value="TYZ28885.1"/>
    <property type="molecule type" value="Genomic_DNA"/>
</dbReference>
<feature type="domain" description="VOC" evidence="1">
    <location>
        <begin position="7"/>
        <end position="125"/>
    </location>
</feature>
<dbReference type="AlphaFoldDB" id="A0A5D6WP24"/>
<dbReference type="SUPFAM" id="SSF54593">
    <property type="entry name" value="Glyoxalase/Bleomycin resistance protein/Dihydroxybiphenyl dioxygenase"/>
    <property type="match status" value="1"/>
</dbReference>
<reference evidence="2 3" key="1">
    <citation type="submission" date="2019-08" db="EMBL/GenBank/DDBJ databases">
        <title>Selenomonas sp. mPRGC5 and Selenomonas sp. mPRGC8 isolated from ruminal fluid of dairy goat (Capra hircus).</title>
        <authorList>
            <person name="Poothong S."/>
            <person name="Nuengjamnong C."/>
            <person name="Tanasupawat S."/>
        </authorList>
    </citation>
    <scope>NUCLEOTIDE SEQUENCE [LARGE SCALE GENOMIC DNA]</scope>
    <source>
        <strain evidence="3">mPRGC8</strain>
    </source>
</reference>
<evidence type="ECO:0000313" key="3">
    <source>
        <dbReference type="Proteomes" id="UP000322783"/>
    </source>
</evidence>